<evidence type="ECO:0000256" key="1">
    <source>
        <dbReference type="SAM" id="Phobius"/>
    </source>
</evidence>
<dbReference type="PANTHER" id="PTHR23028">
    <property type="entry name" value="ACETYLTRANSFERASE"/>
    <property type="match status" value="1"/>
</dbReference>
<dbReference type="InterPro" id="IPR050879">
    <property type="entry name" value="Acyltransferase_3"/>
</dbReference>
<accession>A9KHZ7</accession>
<keyword evidence="1" id="KW-0472">Membrane</keyword>
<feature type="transmembrane region" description="Helical" evidence="1">
    <location>
        <begin position="230"/>
        <end position="251"/>
    </location>
</feature>
<keyword evidence="3" id="KW-0808">Transferase</keyword>
<dbReference type="GO" id="GO:0000271">
    <property type="term" value="P:polysaccharide biosynthetic process"/>
    <property type="evidence" value="ECO:0007669"/>
    <property type="project" value="TreeGrafter"/>
</dbReference>
<dbReference type="OrthoDB" id="290051at2"/>
<organism evidence="3 4">
    <name type="scientific">Lachnoclostridium phytofermentans (strain ATCC 700394 / DSM 18823 / ISDg)</name>
    <name type="common">Clostridium phytofermentans</name>
    <dbReference type="NCBI Taxonomy" id="357809"/>
    <lineage>
        <taxon>Bacteria</taxon>
        <taxon>Bacillati</taxon>
        <taxon>Bacillota</taxon>
        <taxon>Clostridia</taxon>
        <taxon>Lachnospirales</taxon>
        <taxon>Lachnospiraceae</taxon>
    </lineage>
</organism>
<dbReference type="PANTHER" id="PTHR23028:SF53">
    <property type="entry name" value="ACYL_TRANSF_3 DOMAIN-CONTAINING PROTEIN"/>
    <property type="match status" value="1"/>
</dbReference>
<feature type="transmembrane region" description="Helical" evidence="1">
    <location>
        <begin position="320"/>
        <end position="342"/>
    </location>
</feature>
<protein>
    <submittedName>
        <fullName evidence="3">Acyltransferase 3</fullName>
    </submittedName>
</protein>
<dbReference type="AlphaFoldDB" id="A9KHZ7"/>
<evidence type="ECO:0000313" key="3">
    <source>
        <dbReference type="EMBL" id="ABX43844.1"/>
    </source>
</evidence>
<sequence length="362" mass="42108">MSKSKDEYFNFVHVLRGLASLIVVWSHLVGWWLPVNQATSNLQGYWENLIVRPFHLYQNGGHLGVLIFFLISGYIVAHVSLKENSSRFLLKRFFRIFPALFIVLIISYIIATFSLRTNLSIPLGNNATELKDYLYSLFLLDYPLGTPSALAVTWTLFVEILFYLLTAIFIKSTKKDPLKATWYFIIAINIIIILSSINPIINRIAHYAVYLFFVLLGRIIYLCEKKYIPLFESIILGIVSLFCYILFYDYLYPNSLFNESSHIIYTIIMAIIVFFIFKIFYNKKYKITTFLGDISYSLYLIHLPVGTLVLNILHKNGIPFKYSFLISCTICFIVSFLIYKFIEKPSQKIAHKLINISIFKNK</sequence>
<dbReference type="Pfam" id="PF01757">
    <property type="entry name" value="Acyl_transf_3"/>
    <property type="match status" value="1"/>
</dbReference>
<feature type="domain" description="Acyltransferase 3" evidence="2">
    <location>
        <begin position="10"/>
        <end position="339"/>
    </location>
</feature>
<dbReference type="GO" id="GO:0016020">
    <property type="term" value="C:membrane"/>
    <property type="evidence" value="ECO:0007669"/>
    <property type="project" value="TreeGrafter"/>
</dbReference>
<feature type="transmembrane region" description="Helical" evidence="1">
    <location>
        <begin position="182"/>
        <end position="201"/>
    </location>
</feature>
<evidence type="ECO:0000259" key="2">
    <source>
        <dbReference type="Pfam" id="PF01757"/>
    </source>
</evidence>
<name>A9KHZ7_LACP7</name>
<feature type="transmembrane region" description="Helical" evidence="1">
    <location>
        <begin position="12"/>
        <end position="33"/>
    </location>
</feature>
<gene>
    <name evidence="3" type="ordered locus">Cphy_3493</name>
</gene>
<keyword evidence="4" id="KW-1185">Reference proteome</keyword>
<dbReference type="eggNOG" id="COG1835">
    <property type="taxonomic scope" value="Bacteria"/>
</dbReference>
<dbReference type="Proteomes" id="UP000000370">
    <property type="component" value="Chromosome"/>
</dbReference>
<keyword evidence="3" id="KW-0012">Acyltransferase</keyword>
<keyword evidence="1" id="KW-0812">Transmembrane</keyword>
<proteinExistence type="predicted"/>
<evidence type="ECO:0000313" key="4">
    <source>
        <dbReference type="Proteomes" id="UP000000370"/>
    </source>
</evidence>
<feature type="transmembrane region" description="Helical" evidence="1">
    <location>
        <begin position="207"/>
        <end position="223"/>
    </location>
</feature>
<dbReference type="HOGENOM" id="CLU_005679_2_3_9"/>
<reference evidence="4" key="1">
    <citation type="submission" date="2007-11" db="EMBL/GenBank/DDBJ databases">
        <title>Complete genome sequence of Clostridium phytofermentans ISDg.</title>
        <authorList>
            <person name="Leschine S.B."/>
            <person name="Warnick T.A."/>
            <person name="Blanchard J.L."/>
            <person name="Schnell D.J."/>
            <person name="Petit E.L."/>
            <person name="LaTouf W.G."/>
            <person name="Copeland A."/>
            <person name="Lucas S."/>
            <person name="Lapidus A."/>
            <person name="Barry K."/>
            <person name="Glavina del Rio T."/>
            <person name="Dalin E."/>
            <person name="Tice H."/>
            <person name="Pitluck S."/>
            <person name="Kiss H."/>
            <person name="Brettin T."/>
            <person name="Bruce D."/>
            <person name="Detter J.C."/>
            <person name="Han C."/>
            <person name="Kuske C."/>
            <person name="Schmutz J."/>
            <person name="Larimer F."/>
            <person name="Land M."/>
            <person name="Hauser L."/>
            <person name="Kyrpides N."/>
            <person name="Kim E.A."/>
            <person name="Richardson P."/>
        </authorList>
    </citation>
    <scope>NUCLEOTIDE SEQUENCE [LARGE SCALE GENOMIC DNA]</scope>
    <source>
        <strain evidence="4">ATCC 700394 / DSM 18823 / ISDg</strain>
    </source>
</reference>
<keyword evidence="1" id="KW-1133">Transmembrane helix</keyword>
<dbReference type="KEGG" id="cpy:Cphy_3493"/>
<dbReference type="STRING" id="357809.Cphy_3493"/>
<feature type="transmembrane region" description="Helical" evidence="1">
    <location>
        <begin position="293"/>
        <end position="314"/>
    </location>
</feature>
<feature type="transmembrane region" description="Helical" evidence="1">
    <location>
        <begin position="93"/>
        <end position="115"/>
    </location>
</feature>
<feature type="transmembrane region" description="Helical" evidence="1">
    <location>
        <begin position="263"/>
        <end position="281"/>
    </location>
</feature>
<dbReference type="EMBL" id="CP000885">
    <property type="protein sequence ID" value="ABX43844.1"/>
    <property type="molecule type" value="Genomic_DNA"/>
</dbReference>
<dbReference type="RefSeq" id="WP_012201492.1">
    <property type="nucleotide sequence ID" value="NC_010001.1"/>
</dbReference>
<feature type="transmembrane region" description="Helical" evidence="1">
    <location>
        <begin position="61"/>
        <end position="81"/>
    </location>
</feature>
<dbReference type="GO" id="GO:0016747">
    <property type="term" value="F:acyltransferase activity, transferring groups other than amino-acyl groups"/>
    <property type="evidence" value="ECO:0007669"/>
    <property type="project" value="InterPro"/>
</dbReference>
<feature type="transmembrane region" description="Helical" evidence="1">
    <location>
        <begin position="149"/>
        <end position="170"/>
    </location>
</feature>
<dbReference type="InterPro" id="IPR002656">
    <property type="entry name" value="Acyl_transf_3_dom"/>
</dbReference>